<protein>
    <submittedName>
        <fullName evidence="1">Uncharacterized protein</fullName>
    </submittedName>
</protein>
<gene>
    <name evidence="1" type="ORF">BOLC7T44277H</name>
</gene>
<sequence>MFNNSLNMIWSQTRKLLKPSLRLTLSMAKDVSSDPFLFALYGT</sequence>
<accession>A0A3P6E3W0</accession>
<dbReference type="AlphaFoldDB" id="A0A3P6E3W0"/>
<reference evidence="1" key="1">
    <citation type="submission" date="2018-11" db="EMBL/GenBank/DDBJ databases">
        <authorList>
            <consortium name="Genoscope - CEA"/>
            <person name="William W."/>
        </authorList>
    </citation>
    <scope>NUCLEOTIDE SEQUENCE</scope>
</reference>
<evidence type="ECO:0000313" key="1">
    <source>
        <dbReference type="EMBL" id="VDD38717.1"/>
    </source>
</evidence>
<proteinExistence type="predicted"/>
<dbReference type="EMBL" id="LR031876">
    <property type="protein sequence ID" value="VDD38717.1"/>
    <property type="molecule type" value="Genomic_DNA"/>
</dbReference>
<organism evidence="1">
    <name type="scientific">Brassica oleracea</name>
    <name type="common">Wild cabbage</name>
    <dbReference type="NCBI Taxonomy" id="3712"/>
    <lineage>
        <taxon>Eukaryota</taxon>
        <taxon>Viridiplantae</taxon>
        <taxon>Streptophyta</taxon>
        <taxon>Embryophyta</taxon>
        <taxon>Tracheophyta</taxon>
        <taxon>Spermatophyta</taxon>
        <taxon>Magnoliopsida</taxon>
        <taxon>eudicotyledons</taxon>
        <taxon>Gunneridae</taxon>
        <taxon>Pentapetalae</taxon>
        <taxon>rosids</taxon>
        <taxon>malvids</taxon>
        <taxon>Brassicales</taxon>
        <taxon>Brassicaceae</taxon>
        <taxon>Brassiceae</taxon>
        <taxon>Brassica</taxon>
    </lineage>
</organism>
<name>A0A3P6E3W0_BRAOL</name>